<dbReference type="Proteomes" id="UP000256304">
    <property type="component" value="Unassembled WGS sequence"/>
</dbReference>
<dbReference type="PANTHER" id="PTHR42711">
    <property type="entry name" value="ABC TRANSPORTER ATP-BINDING PROTEIN"/>
    <property type="match status" value="1"/>
</dbReference>
<dbReference type="InterPro" id="IPR003593">
    <property type="entry name" value="AAA+_ATPase"/>
</dbReference>
<evidence type="ECO:0000256" key="1">
    <source>
        <dbReference type="ARBA" id="ARBA00022448"/>
    </source>
</evidence>
<dbReference type="InterPro" id="IPR050763">
    <property type="entry name" value="ABC_transporter_ATP-binding"/>
</dbReference>
<evidence type="ECO:0000313" key="6">
    <source>
        <dbReference type="Proteomes" id="UP000256304"/>
    </source>
</evidence>
<evidence type="ECO:0000256" key="2">
    <source>
        <dbReference type="ARBA" id="ARBA00022741"/>
    </source>
</evidence>
<gene>
    <name evidence="5" type="ORF">A8990_14026</name>
</gene>
<dbReference type="GO" id="GO:0005524">
    <property type="term" value="F:ATP binding"/>
    <property type="evidence" value="ECO:0007669"/>
    <property type="project" value="UniProtKB-KW"/>
</dbReference>
<dbReference type="OrthoDB" id="9804819at2"/>
<dbReference type="InterPro" id="IPR027417">
    <property type="entry name" value="P-loop_NTPase"/>
</dbReference>
<protein>
    <submittedName>
        <fullName evidence="5">ABC-2 type transport system ATP-binding protein</fullName>
    </submittedName>
</protein>
<dbReference type="RefSeq" id="WP_116191763.1">
    <property type="nucleotide sequence ID" value="NZ_QTTN01000040.1"/>
</dbReference>
<dbReference type="PROSITE" id="PS50893">
    <property type="entry name" value="ABC_TRANSPORTER_2"/>
    <property type="match status" value="1"/>
</dbReference>
<feature type="domain" description="ABC transporter" evidence="4">
    <location>
        <begin position="6"/>
        <end position="236"/>
    </location>
</feature>
<dbReference type="EMBL" id="QTTN01000040">
    <property type="protein sequence ID" value="REE67977.1"/>
    <property type="molecule type" value="Genomic_DNA"/>
</dbReference>
<organism evidence="5 6">
    <name type="scientific">Paenibacillus taihuensis</name>
    <dbReference type="NCBI Taxonomy" id="1156355"/>
    <lineage>
        <taxon>Bacteria</taxon>
        <taxon>Bacillati</taxon>
        <taxon>Bacillota</taxon>
        <taxon>Bacilli</taxon>
        <taxon>Bacillales</taxon>
        <taxon>Paenibacillaceae</taxon>
        <taxon>Paenibacillus</taxon>
    </lineage>
</organism>
<dbReference type="SUPFAM" id="SSF52540">
    <property type="entry name" value="P-loop containing nucleoside triphosphate hydrolases"/>
    <property type="match status" value="1"/>
</dbReference>
<sequence>MNRNAIEIRGLRKSYGQQTVLGGIDLTVQEGTIYALLGPNGAGKTTLIHILTTLTDADAGTAKVAGYDVATERNGVKRSISLTGQFAAVDEMLTSRENLTMIGRLSGLTATETRARTAELLEIFDLTAAADKRVKTYSGGMRRRLDLAISLVTECPVLFLDEPTTGLDTTSRRALWDIIMQLKSRGITVFLTTQYLEEADQLADMISVISGGKVVATGTAEQLKSRVGGEVIELLDEHDNVVMSIPTSGSLHDVRQTLNGLGEKAAPGTRVTIRKPSMDDVFVTLTTTSTAASAIQTTNEEAAI</sequence>
<dbReference type="Gene3D" id="3.40.50.300">
    <property type="entry name" value="P-loop containing nucleotide triphosphate hydrolases"/>
    <property type="match status" value="1"/>
</dbReference>
<comment type="caution">
    <text evidence="5">The sequence shown here is derived from an EMBL/GenBank/DDBJ whole genome shotgun (WGS) entry which is preliminary data.</text>
</comment>
<proteinExistence type="predicted"/>
<dbReference type="GO" id="GO:0016887">
    <property type="term" value="F:ATP hydrolysis activity"/>
    <property type="evidence" value="ECO:0007669"/>
    <property type="project" value="InterPro"/>
</dbReference>
<name>A0A3D9QV50_9BACL</name>
<keyword evidence="6" id="KW-1185">Reference proteome</keyword>
<dbReference type="Pfam" id="PF00005">
    <property type="entry name" value="ABC_tran"/>
    <property type="match status" value="1"/>
</dbReference>
<reference evidence="5 6" key="1">
    <citation type="submission" date="2018-08" db="EMBL/GenBank/DDBJ databases">
        <title>Genomic Encyclopedia of Type Strains, Phase III (KMG-III): the genomes of soil and plant-associated and newly described type strains.</title>
        <authorList>
            <person name="Whitman W."/>
        </authorList>
    </citation>
    <scope>NUCLEOTIDE SEQUENCE [LARGE SCALE GENOMIC DNA]</scope>
    <source>
        <strain evidence="5 6">CGMCC 1.10966</strain>
    </source>
</reference>
<accession>A0A3D9QV50</accession>
<keyword evidence="3 5" id="KW-0067">ATP-binding</keyword>
<keyword evidence="2" id="KW-0547">Nucleotide-binding</keyword>
<evidence type="ECO:0000256" key="3">
    <source>
        <dbReference type="ARBA" id="ARBA00022840"/>
    </source>
</evidence>
<dbReference type="AlphaFoldDB" id="A0A3D9QV50"/>
<dbReference type="SMART" id="SM00382">
    <property type="entry name" value="AAA"/>
    <property type="match status" value="1"/>
</dbReference>
<keyword evidence="1" id="KW-0813">Transport</keyword>
<evidence type="ECO:0000259" key="4">
    <source>
        <dbReference type="PROSITE" id="PS50893"/>
    </source>
</evidence>
<dbReference type="InterPro" id="IPR003439">
    <property type="entry name" value="ABC_transporter-like_ATP-bd"/>
</dbReference>
<dbReference type="PANTHER" id="PTHR42711:SF19">
    <property type="entry name" value="DOXORUBICIN RESISTANCE ATP-BINDING PROTEIN DRRA"/>
    <property type="match status" value="1"/>
</dbReference>
<dbReference type="InterPro" id="IPR017871">
    <property type="entry name" value="ABC_transporter-like_CS"/>
</dbReference>
<evidence type="ECO:0000313" key="5">
    <source>
        <dbReference type="EMBL" id="REE67977.1"/>
    </source>
</evidence>
<dbReference type="PROSITE" id="PS00211">
    <property type="entry name" value="ABC_TRANSPORTER_1"/>
    <property type="match status" value="1"/>
</dbReference>